<evidence type="ECO:0008006" key="4">
    <source>
        <dbReference type="Google" id="ProtNLM"/>
    </source>
</evidence>
<keyword evidence="3" id="KW-1185">Reference proteome</keyword>
<name>A0A8K0SLS3_9HYPO</name>
<protein>
    <recommendedName>
        <fullName evidence="4">Secreted protein</fullName>
    </recommendedName>
</protein>
<feature type="signal peptide" evidence="1">
    <location>
        <begin position="1"/>
        <end position="18"/>
    </location>
</feature>
<organism evidence="2 3">
    <name type="scientific">Stachybotrys elegans</name>
    <dbReference type="NCBI Taxonomy" id="80388"/>
    <lineage>
        <taxon>Eukaryota</taxon>
        <taxon>Fungi</taxon>
        <taxon>Dikarya</taxon>
        <taxon>Ascomycota</taxon>
        <taxon>Pezizomycotina</taxon>
        <taxon>Sordariomycetes</taxon>
        <taxon>Hypocreomycetidae</taxon>
        <taxon>Hypocreales</taxon>
        <taxon>Stachybotryaceae</taxon>
        <taxon>Stachybotrys</taxon>
    </lineage>
</organism>
<accession>A0A8K0SLS3</accession>
<dbReference type="EMBL" id="JAGPNK010000007">
    <property type="protein sequence ID" value="KAH7318256.1"/>
    <property type="molecule type" value="Genomic_DNA"/>
</dbReference>
<evidence type="ECO:0000313" key="2">
    <source>
        <dbReference type="EMBL" id="KAH7318256.1"/>
    </source>
</evidence>
<gene>
    <name evidence="2" type="ORF">B0I35DRAFT_431636</name>
</gene>
<comment type="caution">
    <text evidence="2">The sequence shown here is derived from an EMBL/GenBank/DDBJ whole genome shotgun (WGS) entry which is preliminary data.</text>
</comment>
<keyword evidence="1" id="KW-0732">Signal</keyword>
<feature type="chain" id="PRO_5035426321" description="Secreted protein" evidence="1">
    <location>
        <begin position="19"/>
        <end position="98"/>
    </location>
</feature>
<dbReference type="AlphaFoldDB" id="A0A8K0SLS3"/>
<evidence type="ECO:0000256" key="1">
    <source>
        <dbReference type="SAM" id="SignalP"/>
    </source>
</evidence>
<sequence length="98" mass="10540">MVLVLVVLVRSKVPALLSVCSSSGQPSVDGLLVPPWLLGADCRFGHSQEPDAAKPASKCLQVPSRGVSWPSISRTAPSPSARHHQRRLVSSLLFSSRW</sequence>
<reference evidence="2" key="1">
    <citation type="journal article" date="2021" name="Nat. Commun.">
        <title>Genetic determinants of endophytism in the Arabidopsis root mycobiome.</title>
        <authorList>
            <person name="Mesny F."/>
            <person name="Miyauchi S."/>
            <person name="Thiergart T."/>
            <person name="Pickel B."/>
            <person name="Atanasova L."/>
            <person name="Karlsson M."/>
            <person name="Huettel B."/>
            <person name="Barry K.W."/>
            <person name="Haridas S."/>
            <person name="Chen C."/>
            <person name="Bauer D."/>
            <person name="Andreopoulos W."/>
            <person name="Pangilinan J."/>
            <person name="LaButti K."/>
            <person name="Riley R."/>
            <person name="Lipzen A."/>
            <person name="Clum A."/>
            <person name="Drula E."/>
            <person name="Henrissat B."/>
            <person name="Kohler A."/>
            <person name="Grigoriev I.V."/>
            <person name="Martin F.M."/>
            <person name="Hacquard S."/>
        </authorList>
    </citation>
    <scope>NUCLEOTIDE SEQUENCE</scope>
    <source>
        <strain evidence="2">MPI-CAGE-CH-0235</strain>
    </source>
</reference>
<proteinExistence type="predicted"/>
<evidence type="ECO:0000313" key="3">
    <source>
        <dbReference type="Proteomes" id="UP000813444"/>
    </source>
</evidence>
<dbReference type="Proteomes" id="UP000813444">
    <property type="component" value="Unassembled WGS sequence"/>
</dbReference>